<feature type="binding site" description="covalent" evidence="8">
    <location>
        <position position="95"/>
    </location>
    <ligand>
        <name>heme c</name>
        <dbReference type="ChEBI" id="CHEBI:61717"/>
        <label>1</label>
    </ligand>
</feature>
<dbReference type="Proteomes" id="UP000093523">
    <property type="component" value="Unassembled WGS sequence"/>
</dbReference>
<gene>
    <name evidence="12" type="ORF">A6E04_16295</name>
</gene>
<name>A0A1B9NWK1_ALILO</name>
<organism evidence="12 13">
    <name type="scientific">Aliivibrio logei</name>
    <name type="common">Vibrio logei</name>
    <dbReference type="NCBI Taxonomy" id="688"/>
    <lineage>
        <taxon>Bacteria</taxon>
        <taxon>Pseudomonadati</taxon>
        <taxon>Pseudomonadota</taxon>
        <taxon>Gammaproteobacteria</taxon>
        <taxon>Vibrionales</taxon>
        <taxon>Vibrionaceae</taxon>
        <taxon>Aliivibrio</taxon>
    </lineage>
</organism>
<evidence type="ECO:0000256" key="7">
    <source>
        <dbReference type="ARBA" id="ARBA00023004"/>
    </source>
</evidence>
<keyword evidence="3 9" id="KW-0479">Metal-binding</keyword>
<dbReference type="GO" id="GO:0009055">
    <property type="term" value="F:electron transfer activity"/>
    <property type="evidence" value="ECO:0007669"/>
    <property type="project" value="InterPro"/>
</dbReference>
<dbReference type="InterPro" id="IPR026259">
    <property type="entry name" value="MauG/Cytc_peroxidase"/>
</dbReference>
<comment type="subcellular location">
    <subcellularLocation>
        <location evidence="1">Periplasm</location>
    </subcellularLocation>
</comment>
<dbReference type="GO" id="GO:0020037">
    <property type="term" value="F:heme binding"/>
    <property type="evidence" value="ECO:0007669"/>
    <property type="project" value="InterPro"/>
</dbReference>
<evidence type="ECO:0000256" key="4">
    <source>
        <dbReference type="ARBA" id="ARBA00022729"/>
    </source>
</evidence>
<feature type="binding site" description="axial binding residue" evidence="9">
    <location>
        <position position="96"/>
    </location>
    <ligand>
        <name>heme c</name>
        <dbReference type="ChEBI" id="CHEBI:61717"/>
        <label>1</label>
    </ligand>
    <ligandPart>
        <name>Fe</name>
        <dbReference type="ChEBI" id="CHEBI:18248"/>
    </ligandPart>
</feature>
<dbReference type="GO" id="GO:0042597">
    <property type="term" value="C:periplasmic space"/>
    <property type="evidence" value="ECO:0007669"/>
    <property type="project" value="UniProtKB-SubCell"/>
</dbReference>
<evidence type="ECO:0000313" key="13">
    <source>
        <dbReference type="Proteomes" id="UP000093523"/>
    </source>
</evidence>
<feature type="transmembrane region" description="Helical" evidence="10">
    <location>
        <begin position="12"/>
        <end position="32"/>
    </location>
</feature>
<evidence type="ECO:0000256" key="8">
    <source>
        <dbReference type="PIRSR" id="PIRSR000294-1"/>
    </source>
</evidence>
<dbReference type="PANTHER" id="PTHR30600">
    <property type="entry name" value="CYTOCHROME C PEROXIDASE-RELATED"/>
    <property type="match status" value="1"/>
</dbReference>
<reference evidence="12 13" key="1">
    <citation type="submission" date="2016-06" db="EMBL/GenBank/DDBJ databases">
        <authorList>
            <person name="Kjaerup R.B."/>
            <person name="Dalgaard T.S."/>
            <person name="Juul-Madsen H.R."/>
        </authorList>
    </citation>
    <scope>NUCLEOTIDE SEQUENCE [LARGE SCALE GENOMIC DNA]</scope>
    <source>
        <strain evidence="12 13">1S159</strain>
    </source>
</reference>
<evidence type="ECO:0000256" key="10">
    <source>
        <dbReference type="SAM" id="Phobius"/>
    </source>
</evidence>
<dbReference type="PIRSF" id="PIRSF000294">
    <property type="entry name" value="Cytochrome-c_peroxidase"/>
    <property type="match status" value="1"/>
</dbReference>
<keyword evidence="5" id="KW-0574">Periplasm</keyword>
<keyword evidence="7 9" id="KW-0408">Iron</keyword>
<dbReference type="EMBL" id="MAJU01000015">
    <property type="protein sequence ID" value="OCH19584.1"/>
    <property type="molecule type" value="Genomic_DNA"/>
</dbReference>
<dbReference type="GO" id="GO:0046872">
    <property type="term" value="F:metal ion binding"/>
    <property type="evidence" value="ECO:0007669"/>
    <property type="project" value="UniProtKB-KW"/>
</dbReference>
<keyword evidence="10" id="KW-1133">Transmembrane helix</keyword>
<evidence type="ECO:0000256" key="9">
    <source>
        <dbReference type="PIRSR" id="PIRSR000294-2"/>
    </source>
</evidence>
<evidence type="ECO:0000256" key="2">
    <source>
        <dbReference type="ARBA" id="ARBA00022617"/>
    </source>
</evidence>
<keyword evidence="2 8" id="KW-0349">Heme</keyword>
<dbReference type="OrthoDB" id="9805202at2"/>
<dbReference type="SUPFAM" id="SSF46626">
    <property type="entry name" value="Cytochrome c"/>
    <property type="match status" value="2"/>
</dbReference>
<dbReference type="AlphaFoldDB" id="A0A1B9NWK1"/>
<keyword evidence="6" id="KW-0560">Oxidoreductase</keyword>
<accession>A0A1B9NWK1</accession>
<feature type="binding site" description="covalent" evidence="8">
    <location>
        <position position="92"/>
    </location>
    <ligand>
        <name>heme c</name>
        <dbReference type="ChEBI" id="CHEBI:61717"/>
        <label>1</label>
    </ligand>
</feature>
<feature type="domain" description="Cytochrome c" evidence="11">
    <location>
        <begin position="70"/>
        <end position="170"/>
    </location>
</feature>
<dbReference type="Pfam" id="PF03150">
    <property type="entry name" value="CCP_MauG"/>
    <property type="match status" value="1"/>
</dbReference>
<dbReference type="PANTHER" id="PTHR30600:SF7">
    <property type="entry name" value="CYTOCHROME C PEROXIDASE-RELATED"/>
    <property type="match status" value="1"/>
</dbReference>
<dbReference type="InterPro" id="IPR036909">
    <property type="entry name" value="Cyt_c-like_dom_sf"/>
</dbReference>
<comment type="caution">
    <text evidence="12">The sequence shown here is derived from an EMBL/GenBank/DDBJ whole genome shotgun (WGS) entry which is preliminary data.</text>
</comment>
<evidence type="ECO:0000259" key="11">
    <source>
        <dbReference type="PROSITE" id="PS51007"/>
    </source>
</evidence>
<sequence length="351" mass="39392">MYIHKESTVQFLPLRWIIPLIIISVCSIYLYFSFQEPIWDLDTQTQTPKSNEFFSNAITAINKVEIKEKSKAKLGLELFLDPRLSSNGQVSCESCHHIFTNGAESIPASIGVHGEGTRNSPTLFNISLNTRFFWDGRAASLEQQLDGPIHNPLEMDSNWTDIIQFLTSSDHYSNRFKQEYNGDITEATVKDALVTFMATLNTPDTPFDHYLKGDKRAISQIAVNGWDKFQQLGCVFCHQGQNVGGNLFQKFGNLAALETQFGDSANNDLGRFDITGDSNDRHVFRVPSLRNVAITAPYFHHGKTETLEEAIIIMARVQLGQELTPMTVVEISAFLNTLTAPRPAALEELIQ</sequence>
<dbReference type="PROSITE" id="PS51007">
    <property type="entry name" value="CYTC"/>
    <property type="match status" value="2"/>
</dbReference>
<dbReference type="InterPro" id="IPR051395">
    <property type="entry name" value="Cytochrome_c_Peroxidase/MauG"/>
</dbReference>
<evidence type="ECO:0000313" key="12">
    <source>
        <dbReference type="EMBL" id="OCH19584.1"/>
    </source>
</evidence>
<dbReference type="GO" id="GO:0004130">
    <property type="term" value="F:cytochrome-c peroxidase activity"/>
    <property type="evidence" value="ECO:0007669"/>
    <property type="project" value="TreeGrafter"/>
</dbReference>
<feature type="binding site" description="axial binding residue" evidence="9">
    <location>
        <position position="238"/>
    </location>
    <ligand>
        <name>heme c</name>
        <dbReference type="ChEBI" id="CHEBI:61717"/>
        <label>2</label>
    </ligand>
    <ligandPart>
        <name>Fe</name>
        <dbReference type="ChEBI" id="CHEBI:18248"/>
    </ligandPart>
</feature>
<evidence type="ECO:0000256" key="3">
    <source>
        <dbReference type="ARBA" id="ARBA00022723"/>
    </source>
</evidence>
<dbReference type="STRING" id="688.A6E04_16295"/>
<dbReference type="InterPro" id="IPR004852">
    <property type="entry name" value="Di-haem_cyt_c_peroxidsae"/>
</dbReference>
<protein>
    <submittedName>
        <fullName evidence="12">Cytochrome B6</fullName>
    </submittedName>
</protein>
<comment type="cofactor">
    <cofactor evidence="8">
        <name>heme</name>
        <dbReference type="ChEBI" id="CHEBI:30413"/>
    </cofactor>
    <text evidence="8">Binds 2 heme groups.</text>
</comment>
<keyword evidence="10" id="KW-0472">Membrane</keyword>
<proteinExistence type="predicted"/>
<feature type="domain" description="Cytochrome c" evidence="11">
    <location>
        <begin position="220"/>
        <end position="339"/>
    </location>
</feature>
<dbReference type="InterPro" id="IPR009056">
    <property type="entry name" value="Cyt_c-like_dom"/>
</dbReference>
<evidence type="ECO:0000256" key="5">
    <source>
        <dbReference type="ARBA" id="ARBA00022764"/>
    </source>
</evidence>
<comment type="PTM">
    <text evidence="8">Binds 2 heme groups per subunit.</text>
</comment>
<feature type="binding site" description="covalent" evidence="8">
    <location>
        <position position="234"/>
    </location>
    <ligand>
        <name>heme c</name>
        <dbReference type="ChEBI" id="CHEBI:61717"/>
        <label>2</label>
    </ligand>
</feature>
<evidence type="ECO:0000256" key="1">
    <source>
        <dbReference type="ARBA" id="ARBA00004418"/>
    </source>
</evidence>
<keyword evidence="4" id="KW-0732">Signal</keyword>
<dbReference type="Gene3D" id="1.10.760.10">
    <property type="entry name" value="Cytochrome c-like domain"/>
    <property type="match status" value="2"/>
</dbReference>
<keyword evidence="10" id="KW-0812">Transmembrane</keyword>
<evidence type="ECO:0000256" key="6">
    <source>
        <dbReference type="ARBA" id="ARBA00023002"/>
    </source>
</evidence>
<feature type="binding site" description="axial binding residue" evidence="9">
    <location>
        <position position="314"/>
    </location>
    <ligand>
        <name>heme c</name>
        <dbReference type="ChEBI" id="CHEBI:61717"/>
        <label>2</label>
    </ligand>
    <ligandPart>
        <name>Fe</name>
        <dbReference type="ChEBI" id="CHEBI:18248"/>
    </ligandPart>
</feature>
<feature type="binding site" description="covalent" evidence="8">
    <location>
        <position position="237"/>
    </location>
    <ligand>
        <name>heme c</name>
        <dbReference type="ChEBI" id="CHEBI:61717"/>
        <label>2</label>
    </ligand>
</feature>